<feature type="compositionally biased region" description="Low complexity" evidence="3">
    <location>
        <begin position="1370"/>
        <end position="1390"/>
    </location>
</feature>
<keyword evidence="1 2" id="KW-0175">Coiled coil</keyword>
<feature type="compositionally biased region" description="Polar residues" evidence="3">
    <location>
        <begin position="1104"/>
        <end position="1127"/>
    </location>
</feature>
<evidence type="ECO:0000256" key="2">
    <source>
        <dbReference type="SAM" id="Coils"/>
    </source>
</evidence>
<feature type="region of interest" description="Disordered" evidence="3">
    <location>
        <begin position="1098"/>
        <end position="1127"/>
    </location>
</feature>
<feature type="compositionally biased region" description="Basic and acidic residues" evidence="3">
    <location>
        <begin position="942"/>
        <end position="951"/>
    </location>
</feature>
<evidence type="ECO:0000256" key="1">
    <source>
        <dbReference type="ARBA" id="ARBA00023054"/>
    </source>
</evidence>
<feature type="region of interest" description="Disordered" evidence="3">
    <location>
        <begin position="1521"/>
        <end position="1566"/>
    </location>
</feature>
<feature type="region of interest" description="Disordered" evidence="3">
    <location>
        <begin position="1689"/>
        <end position="1748"/>
    </location>
</feature>
<feature type="region of interest" description="Disordered" evidence="3">
    <location>
        <begin position="763"/>
        <end position="798"/>
    </location>
</feature>
<feature type="compositionally biased region" description="Low complexity" evidence="3">
    <location>
        <begin position="1728"/>
        <end position="1747"/>
    </location>
</feature>
<dbReference type="OMA" id="LIHNMEL"/>
<accession>A0A0M4EB43</accession>
<feature type="compositionally biased region" description="Low complexity" evidence="3">
    <location>
        <begin position="1542"/>
        <end position="1557"/>
    </location>
</feature>
<dbReference type="PANTHER" id="PTHR24200">
    <property type="entry name" value="TOUCAN, ISOFORM A"/>
    <property type="match status" value="1"/>
</dbReference>
<feature type="compositionally biased region" description="Low complexity" evidence="3">
    <location>
        <begin position="675"/>
        <end position="693"/>
    </location>
</feature>
<sequence>MSSRLPAPGSFGGTMTTSHIRPPAVSAAGNLKTNTQIFRAPTVSKQRARPLSAYQPKTTPLTELGESLKKSASGERLNNAVNMLSKRTTTVLKKYLGQSKLMSASAEASCLPHTPTMLHRKPEQPSQMSSSTPMMPPLMRSETFVCEEEEQHEEQQPAENLSNTRLSNIGFGRTQDIDSSSMTDVTPKTQNSTRNIVGNATQNIECTPNRTRPIVTEQMDLTKSMDQLPLLEHMSIPSGLDLLSAKPDVDADVDFDATLIALAPDKTHMKLPLNSTLNTERLLDITELQSPARHMQLMNLTREFLEQTPSPRFTALARRSAAQHSLVCLTPLTAAPGTRFQQTPVPVHLLSPLLKAARSDLVLPTRTPDAEQLPQLMDSTLIAPCSRRSFGLELNECTLDASIDLVDSSLSASQQQLQALQQQLLKKQHSFDLDESLGILTPDQMKEFLDSSSQLLNHNNQQLRQLQVQQQQQLQLQQQQLRMEQTPSPEELPLDPIEPQLSAALTMPAAQTAVATTAGNSFITSVTSVTSLDTGYQGDGEMSRPASRGACDHSPSNGPQLGRVSRQPSFPPLPAAAPMRRQDPMTDSDFFTESDADDVLQRGDRRAQVIDGQLYGPAMQASASVPQLEDSCMESSGIFTDVENRCDEEMRLPELDIDMEDMSPDDATTTMRKAQQQTQQQQQPRPLSSSSATLTTLSNRTSYCSVDGGSAKSFCDEAFNASSSSSDQQQQQRSSLLSVQRVSSPRTHASLTSLCTVENLCTSSSASNSPKSAKATTTKSATAITTTNPKPLRSVKTPNKWDAVMNKIAVNKTIIKTNYNDVKSKVSSTRLMTGSGSSPTAACSAQVSPRISPRLSPTVRRSPLTATPHKPRSSSSSTASTTSASPAPASASAPMRQPQDKGSVGAGASVFARLTKTTTATTTATASAKRLPAAQNLRGRSYSKDSQKSSHSDLSSLCNGSGSPKLLAKTPLRAAKKRDVRNLSISPTDLGPPPKTQQTAKGQSTRNKSLTPTPTAIQKRISVNPATTVNTASGNNNKSSPKLAQRKQQQQQQIAKNNNTTIKNAALLLAVGIAEESLRSGVDATELQELNSLGQCEAKRRSTEQQQPNEAATNNSIQATEQAESATTLSPADFEALNARLSLSQAQLELQQRQALGLAIVVQQLTKQMDTLACEENKAQRSLEETIAMLKQTQQSCEKLRQELDEQNAEWQQRQLEQQHQQRSELQQAQDKVQEVQMLAKERLRELELQLLAKDEEKKQALQSYHQEMSLKLTNKQQQLDEAQQQLQQLKQRLQQQEQQEQQLHEKLMRKENSHVLRITAANQREQELQDNMKSLTKELQQLRASADCKERDLRDRLTLTQDEISVLRSSNSQTTTTTQQQSAQQQQRSPNHSLSDSSAELCRLTSEADSLRCVLELKQAEISTLSKQNAELTREAEEQRNLSSRLMLLEAQNELMRTELESKSEREKDTQRQMEEMQKAFNHESIKRKRLTCDKEELQYHLKQRSEQLQLVQAQLHELSNNSSSSGNCTHDSSLNQTLYSRSSSVRSSSQLEHSSPPASPVIKGVIERNDSVSWVLDMDDETPQVAASKLVRRAGSLRSNSERSPTQRRQLTLSASNAHATRGPNPLAQSMSATALLRSQQPDEQPRPLGRARSLSVCHKAAAESAKRQSCPAAELALPEWHVSELSASSPNRSAPAYPKPKKFQEIQESAGEAMVSGANSEDESCSASSEDMRSSSASSTASAAGCTLSKLKKQPSRMSIEEALLLEQANSLNGTPMEDVAGAVGVAVGVGIEERAVIEQIAEAAEEAYEMDADAQQEELIVGEEEEEEEQFDDEADYEEDDDSF</sequence>
<dbReference type="SMR" id="A0A0M4EB43"/>
<feature type="compositionally biased region" description="Polar residues" evidence="3">
    <location>
        <begin position="1024"/>
        <end position="1042"/>
    </location>
</feature>
<feature type="region of interest" description="Disordered" evidence="3">
    <location>
        <begin position="1594"/>
        <end position="1629"/>
    </location>
</feature>
<dbReference type="Proteomes" id="UP000494163">
    <property type="component" value="Chromosome 2L"/>
</dbReference>
<feature type="compositionally biased region" description="Polar residues" evidence="3">
    <location>
        <begin position="996"/>
        <end position="1016"/>
    </location>
</feature>
<dbReference type="OrthoDB" id="10038993at2759"/>
<feature type="region of interest" description="Disordered" evidence="3">
    <location>
        <begin position="172"/>
        <end position="193"/>
    </location>
</feature>
<evidence type="ECO:0000256" key="3">
    <source>
        <dbReference type="SAM" id="MobiDB-lite"/>
    </source>
</evidence>
<feature type="coiled-coil region" evidence="2">
    <location>
        <begin position="1134"/>
        <end position="1353"/>
    </location>
</feature>
<feature type="region of interest" description="Disordered" evidence="3">
    <location>
        <begin position="1365"/>
        <end position="1400"/>
    </location>
</feature>
<feature type="region of interest" description="Disordered" evidence="3">
    <location>
        <begin position="722"/>
        <end position="743"/>
    </location>
</feature>
<feature type="compositionally biased region" description="Polar residues" evidence="3">
    <location>
        <begin position="177"/>
        <end position="193"/>
    </location>
</feature>
<feature type="compositionally biased region" description="Low complexity" evidence="3">
    <location>
        <begin position="873"/>
        <end position="894"/>
    </location>
</feature>
<organism evidence="4 5">
    <name type="scientific">Drosophila busckii</name>
    <name type="common">Fruit fly</name>
    <dbReference type="NCBI Taxonomy" id="30019"/>
    <lineage>
        <taxon>Eukaryota</taxon>
        <taxon>Metazoa</taxon>
        <taxon>Ecdysozoa</taxon>
        <taxon>Arthropoda</taxon>
        <taxon>Hexapoda</taxon>
        <taxon>Insecta</taxon>
        <taxon>Pterygota</taxon>
        <taxon>Neoptera</taxon>
        <taxon>Endopterygota</taxon>
        <taxon>Diptera</taxon>
        <taxon>Brachycera</taxon>
        <taxon>Muscomorpha</taxon>
        <taxon>Ephydroidea</taxon>
        <taxon>Drosophilidae</taxon>
        <taxon>Drosophila</taxon>
    </lineage>
</organism>
<proteinExistence type="predicted"/>
<name>A0A0M4EB43_DROBS</name>
<feature type="compositionally biased region" description="Acidic residues" evidence="3">
    <location>
        <begin position="655"/>
        <end position="664"/>
    </location>
</feature>
<reference evidence="4 5" key="1">
    <citation type="submission" date="2015-08" db="EMBL/GenBank/DDBJ databases">
        <title>Ancestral chromatin configuration constrains chromatin evolution on differentiating sex chromosomes in Drosophila.</title>
        <authorList>
            <person name="Zhou Q."/>
            <person name="Bachtrog D."/>
        </authorList>
    </citation>
    <scope>NUCLEOTIDE SEQUENCE [LARGE SCALE GENOMIC DNA]</scope>
    <source>
        <tissue evidence="4">Whole larvae</tissue>
    </source>
</reference>
<feature type="compositionally biased region" description="Polar residues" evidence="3">
    <location>
        <begin position="1521"/>
        <end position="1541"/>
    </location>
</feature>
<gene>
    <name evidence="4" type="ORF">Dbus_chr2Lg657</name>
</gene>
<dbReference type="GO" id="GO:0005737">
    <property type="term" value="C:cytoplasm"/>
    <property type="evidence" value="ECO:0007669"/>
    <property type="project" value="TreeGrafter"/>
</dbReference>
<feature type="coiled-coil region" evidence="2">
    <location>
        <begin position="403"/>
        <end position="430"/>
    </location>
</feature>
<protein>
    <submittedName>
        <fullName evidence="4">Toc</fullName>
    </submittedName>
</protein>
<feature type="region of interest" description="Disordered" evidence="3">
    <location>
        <begin position="44"/>
        <end position="72"/>
    </location>
</feature>
<feature type="region of interest" description="Disordered" evidence="3">
    <location>
        <begin position="653"/>
        <end position="693"/>
    </location>
</feature>
<feature type="compositionally biased region" description="Polar residues" evidence="3">
    <location>
        <begin position="1599"/>
        <end position="1621"/>
    </location>
</feature>
<dbReference type="GO" id="GO:0008017">
    <property type="term" value="F:microtubule binding"/>
    <property type="evidence" value="ECO:0007669"/>
    <property type="project" value="TreeGrafter"/>
</dbReference>
<evidence type="ECO:0000313" key="5">
    <source>
        <dbReference type="Proteomes" id="UP000494163"/>
    </source>
</evidence>
<feature type="compositionally biased region" description="Polar residues" evidence="3">
    <location>
        <begin position="829"/>
        <end position="849"/>
    </location>
</feature>
<dbReference type="PANTHER" id="PTHR24200:SF11">
    <property type="entry name" value="TOUCAN, ISOFORM A"/>
    <property type="match status" value="1"/>
</dbReference>
<dbReference type="STRING" id="30019.A0A0M4EB43"/>
<dbReference type="GO" id="GO:0005634">
    <property type="term" value="C:nucleus"/>
    <property type="evidence" value="ECO:0007669"/>
    <property type="project" value="TreeGrafter"/>
</dbReference>
<dbReference type="InterPro" id="IPR051293">
    <property type="entry name" value="MTUS1/CCDC69"/>
</dbReference>
<evidence type="ECO:0000313" key="4">
    <source>
        <dbReference type="EMBL" id="ALC38572.1"/>
    </source>
</evidence>
<dbReference type="EMBL" id="CP012523">
    <property type="protein sequence ID" value="ALC38572.1"/>
    <property type="molecule type" value="Genomic_DNA"/>
</dbReference>
<feature type="region of interest" description="Disordered" evidence="3">
    <location>
        <begin position="829"/>
        <end position="905"/>
    </location>
</feature>
<feature type="region of interest" description="Disordered" evidence="3">
    <location>
        <begin position="531"/>
        <end position="602"/>
    </location>
</feature>
<feature type="region of interest" description="Disordered" evidence="3">
    <location>
        <begin position="1826"/>
        <end position="1848"/>
    </location>
</feature>
<keyword evidence="5" id="KW-1185">Reference proteome</keyword>
<feature type="region of interest" description="Disordered" evidence="3">
    <location>
        <begin position="921"/>
        <end position="1054"/>
    </location>
</feature>
<feature type="compositionally biased region" description="Low complexity" evidence="3">
    <location>
        <begin position="763"/>
        <end position="787"/>
    </location>
</feature>